<reference evidence="2 3" key="1">
    <citation type="journal article" date="2012" name="PLoS ONE">
        <title>Edwardsiella comparative phylogenomics reveal the new intra/inter-species taxonomic relationships, virulence evolution and niche adaptation mechanisms.</title>
        <authorList>
            <person name="Yang M."/>
            <person name="Lv Y."/>
            <person name="Xiao J."/>
            <person name="Wu H."/>
            <person name="Zheng H."/>
            <person name="Liu Q."/>
            <person name="Zhang Y."/>
            <person name="Wang Q."/>
        </authorList>
    </citation>
    <scope>NUCLEOTIDE SEQUENCE [LARGE SCALE GENOMIC DNA]</scope>
    <source>
        <strain evidence="3">080813</strain>
    </source>
</reference>
<dbReference type="GeneID" id="33940362"/>
<dbReference type="Pfam" id="PF01381">
    <property type="entry name" value="HTH_3"/>
    <property type="match status" value="1"/>
</dbReference>
<dbReference type="InterPro" id="IPR001387">
    <property type="entry name" value="Cro/C1-type_HTH"/>
</dbReference>
<dbReference type="AlphaFoldDB" id="A0A076LLD2"/>
<dbReference type="SMART" id="SM00530">
    <property type="entry name" value="HTH_XRE"/>
    <property type="match status" value="1"/>
</dbReference>
<dbReference type="RefSeq" id="WP_034163740.1">
    <property type="nucleotide sequence ID" value="NZ_CP006664.1"/>
</dbReference>
<gene>
    <name evidence="2" type="ORF">ETEE_2858</name>
</gene>
<dbReference type="KEGG" id="ete:ETEE_2858"/>
<dbReference type="GO" id="GO:0003677">
    <property type="term" value="F:DNA binding"/>
    <property type="evidence" value="ECO:0007669"/>
    <property type="project" value="InterPro"/>
</dbReference>
<organism evidence="2 3">
    <name type="scientific">Edwardsiella anguillarum ET080813</name>
    <dbReference type="NCBI Taxonomy" id="667120"/>
    <lineage>
        <taxon>Bacteria</taxon>
        <taxon>Pseudomonadati</taxon>
        <taxon>Pseudomonadota</taxon>
        <taxon>Gammaproteobacteria</taxon>
        <taxon>Enterobacterales</taxon>
        <taxon>Hafniaceae</taxon>
        <taxon>Edwardsiella</taxon>
    </lineage>
</organism>
<dbReference type="HOGENOM" id="CLU_097144_0_0_6"/>
<name>A0A076LLD2_9GAMM</name>
<dbReference type="InterPro" id="IPR010982">
    <property type="entry name" value="Lambda_DNA-bd_dom_sf"/>
</dbReference>
<dbReference type="PROSITE" id="PS50943">
    <property type="entry name" value="HTH_CROC1"/>
    <property type="match status" value="1"/>
</dbReference>
<evidence type="ECO:0000313" key="3">
    <source>
        <dbReference type="Proteomes" id="UP000028681"/>
    </source>
</evidence>
<evidence type="ECO:0000259" key="1">
    <source>
        <dbReference type="PROSITE" id="PS50943"/>
    </source>
</evidence>
<dbReference type="Gene3D" id="1.10.260.40">
    <property type="entry name" value="lambda repressor-like DNA-binding domains"/>
    <property type="match status" value="1"/>
</dbReference>
<dbReference type="EMBL" id="CP006664">
    <property type="protein sequence ID" value="AIJ09290.1"/>
    <property type="molecule type" value="Genomic_DNA"/>
</dbReference>
<feature type="domain" description="HTH cro/C1-type" evidence="1">
    <location>
        <begin position="28"/>
        <end position="84"/>
    </location>
</feature>
<dbReference type="SUPFAM" id="SSF47413">
    <property type="entry name" value="lambda repressor-like DNA-binding domains"/>
    <property type="match status" value="1"/>
</dbReference>
<accession>A0A076LLD2</accession>
<proteinExistence type="predicted"/>
<protein>
    <submittedName>
        <fullName evidence="2">Regulatory protein</fullName>
    </submittedName>
</protein>
<dbReference type="CDD" id="cd00093">
    <property type="entry name" value="HTH_XRE"/>
    <property type="match status" value="1"/>
</dbReference>
<sequence length="197" mass="21722">MNHDVMRKESVLSKGDDFSFPLIQKESIRARLKMLMKGRSKSAVAKAWGLPFSTLNNYFEKDAIPSLQVASQIAEAEGVSIDWLAFGKSGDSVPAPERQTCTPLTISQDVVLQRLIAILSALDVDDAEALSKLLALNGARYLSRLLNAENQSLLRLEGRKRIAALMLEDMPDERVREILAEIENDKQAADVVNVKAG</sequence>
<evidence type="ECO:0000313" key="2">
    <source>
        <dbReference type="EMBL" id="AIJ09290.1"/>
    </source>
</evidence>
<dbReference type="Proteomes" id="UP000028681">
    <property type="component" value="Chromosome"/>
</dbReference>